<dbReference type="Gene3D" id="1.20.58.520">
    <property type="entry name" value="Amidohydrolase"/>
    <property type="match status" value="1"/>
</dbReference>
<name>A0ABY3YMD4_9FLAO</name>
<dbReference type="Proteomes" id="UP000829476">
    <property type="component" value="Chromosome"/>
</dbReference>
<organism evidence="3 4">
    <name type="scientific">Zhouia spongiae</name>
    <dbReference type="NCBI Taxonomy" id="2202721"/>
    <lineage>
        <taxon>Bacteria</taxon>
        <taxon>Pseudomonadati</taxon>
        <taxon>Bacteroidota</taxon>
        <taxon>Flavobacteriia</taxon>
        <taxon>Flavobacteriales</taxon>
        <taxon>Flavobacteriaceae</taxon>
        <taxon>Zhouia</taxon>
    </lineage>
</organism>
<evidence type="ECO:0000256" key="1">
    <source>
        <dbReference type="SAM" id="SignalP"/>
    </source>
</evidence>
<dbReference type="Gene3D" id="3.40.50.10910">
    <property type="entry name" value="Amidohydrolase"/>
    <property type="match status" value="1"/>
</dbReference>
<feature type="domain" description="Amidohydrolase-related" evidence="2">
    <location>
        <begin position="82"/>
        <end position="408"/>
    </location>
</feature>
<evidence type="ECO:0000259" key="2">
    <source>
        <dbReference type="Pfam" id="PF01979"/>
    </source>
</evidence>
<proteinExistence type="predicted"/>
<dbReference type="PANTHER" id="PTHR43135">
    <property type="entry name" value="ALPHA-D-RIBOSE 1-METHYLPHOSPHONATE 5-TRIPHOSPHATE DIPHOSPHATASE"/>
    <property type="match status" value="1"/>
</dbReference>
<dbReference type="InterPro" id="IPR011059">
    <property type="entry name" value="Metal-dep_hydrolase_composite"/>
</dbReference>
<feature type="chain" id="PRO_5045188864" evidence="1">
    <location>
        <begin position="24"/>
        <end position="412"/>
    </location>
</feature>
<dbReference type="Gene3D" id="3.30.110.90">
    <property type="entry name" value="Amidohydrolase"/>
    <property type="match status" value="1"/>
</dbReference>
<evidence type="ECO:0000313" key="4">
    <source>
        <dbReference type="Proteomes" id="UP000829476"/>
    </source>
</evidence>
<dbReference type="PANTHER" id="PTHR43135:SF3">
    <property type="entry name" value="ALPHA-D-RIBOSE 1-METHYLPHOSPHONATE 5-TRIPHOSPHATE DIPHOSPHATASE"/>
    <property type="match status" value="1"/>
</dbReference>
<dbReference type="Pfam" id="PF01979">
    <property type="entry name" value="Amidohydro_1"/>
    <property type="match status" value="1"/>
</dbReference>
<sequence>MNKLQYYVMCLVFVMILHTNIRAQQQSDPILLRNVFIVDVTSVSSPKKGAILVEGTEISEVFYDKDSIAGFKGTVFDLSGKYVIPGLIDAHVHLATVPKPDLSENRKETEKVLHKMLYAGITTVRDMAGNAVLLGYYERASALQQIPAPEIYYAAQFAGPGYFDMINTHSDDQRQGYSPWSRIITDTTDIRQVVAEAKGAGVTGIKIYNDLSAGLVKKITAEAHRQHLQAWSHAAVFPAMPADVAVAGVNSMSHAFDMAHEVNPDMSAKMEPIDERRLDKVFGMMKANNIILDPTNLLAENNGLENSVRITKRAKEKGVEIVAGTDWPYTMDNSIPLVEELQLLVNKCGFTPFEALKSATNTGAKAIGLNDRGIIQKGKRADLVILSGNPLEDLNRLLNPELIIKGGKIYKP</sequence>
<protein>
    <submittedName>
        <fullName evidence="3">Amidohydrolase family protein</fullName>
    </submittedName>
</protein>
<dbReference type="Gene3D" id="2.30.40.10">
    <property type="entry name" value="Urease, subunit C, domain 1"/>
    <property type="match status" value="1"/>
</dbReference>
<feature type="signal peptide" evidence="1">
    <location>
        <begin position="1"/>
        <end position="23"/>
    </location>
</feature>
<keyword evidence="1" id="KW-0732">Signal</keyword>
<dbReference type="InterPro" id="IPR032466">
    <property type="entry name" value="Metal_Hydrolase"/>
</dbReference>
<evidence type="ECO:0000313" key="3">
    <source>
        <dbReference type="EMBL" id="UNY98762.1"/>
    </source>
</evidence>
<dbReference type="InterPro" id="IPR006680">
    <property type="entry name" value="Amidohydro-rel"/>
</dbReference>
<accession>A0ABY3YMD4</accession>
<gene>
    <name evidence="3" type="ORF">MQE36_00045</name>
</gene>
<dbReference type="SUPFAM" id="SSF51556">
    <property type="entry name" value="Metallo-dependent hydrolases"/>
    <property type="match status" value="1"/>
</dbReference>
<dbReference type="RefSeq" id="WP_242937168.1">
    <property type="nucleotide sequence ID" value="NZ_CP094326.1"/>
</dbReference>
<reference evidence="3 4" key="1">
    <citation type="journal article" date="2018" name="Int. J. Syst. Evol. Microbiol.">
        <title>Zhouia spongiae sp. nov., isolated from a marine sponge.</title>
        <authorList>
            <person name="Zhuang L."/>
            <person name="Lin B."/>
            <person name="Qin F."/>
            <person name="Luo L."/>
        </authorList>
    </citation>
    <scope>NUCLEOTIDE SEQUENCE [LARGE SCALE GENOMIC DNA]</scope>
    <source>
        <strain evidence="3 4">HN-Y44</strain>
    </source>
</reference>
<keyword evidence="4" id="KW-1185">Reference proteome</keyword>
<dbReference type="SUPFAM" id="SSF51338">
    <property type="entry name" value="Composite domain of metallo-dependent hydrolases"/>
    <property type="match status" value="1"/>
</dbReference>
<dbReference type="EMBL" id="CP094326">
    <property type="protein sequence ID" value="UNY98762.1"/>
    <property type="molecule type" value="Genomic_DNA"/>
</dbReference>
<dbReference type="InterPro" id="IPR051781">
    <property type="entry name" value="Metallo-dep_Hydrolase"/>
</dbReference>